<keyword evidence="3" id="KW-1185">Reference proteome</keyword>
<dbReference type="PANTHER" id="PTHR31184">
    <property type="entry name" value="HUNTINGTIN-INTERACTING PROTEIN K FAMILY MEMBER"/>
    <property type="match status" value="1"/>
</dbReference>
<dbReference type="GO" id="GO:0043066">
    <property type="term" value="P:negative regulation of apoptotic process"/>
    <property type="evidence" value="ECO:0007669"/>
    <property type="project" value="TreeGrafter"/>
</dbReference>
<comment type="caution">
    <text evidence="2">The sequence shown here is derived from an EMBL/GenBank/DDBJ whole genome shotgun (WGS) entry which is preliminary data.</text>
</comment>
<name>A0AAW1UQM5_9CUCU</name>
<reference evidence="2 3" key="1">
    <citation type="submission" date="2023-03" db="EMBL/GenBank/DDBJ databases">
        <title>Genome insight into feeding habits of ladybird beetles.</title>
        <authorList>
            <person name="Li H.-S."/>
            <person name="Huang Y.-H."/>
            <person name="Pang H."/>
        </authorList>
    </citation>
    <scope>NUCLEOTIDE SEQUENCE [LARGE SCALE GENOMIC DNA]</scope>
    <source>
        <strain evidence="2">SYSU_2023b</strain>
        <tissue evidence="2">Whole body</tissue>
    </source>
</reference>
<sequence length="90" mass="10038">MVEERNINGTPEGEGVPQEKSQKRIAKYDSGAADLEKVTDYAEENEISSQDVANAIIAIGDRRNKEALEKQAQEKELMKVSIRKKMLTSS</sequence>
<evidence type="ECO:0000256" key="1">
    <source>
        <dbReference type="SAM" id="MobiDB-lite"/>
    </source>
</evidence>
<dbReference type="AlphaFoldDB" id="A0AAW1UQM5"/>
<protein>
    <recommendedName>
        <fullName evidence="4">Nascent polypeptide-associated complex subunit alpha-like UBA domain-containing protein</fullName>
    </recommendedName>
</protein>
<proteinExistence type="predicted"/>
<evidence type="ECO:0000313" key="3">
    <source>
        <dbReference type="Proteomes" id="UP001431783"/>
    </source>
</evidence>
<dbReference type="InterPro" id="IPR052617">
    <property type="entry name" value="Huntingtin-int_K"/>
</dbReference>
<evidence type="ECO:0000313" key="2">
    <source>
        <dbReference type="EMBL" id="KAK9882136.1"/>
    </source>
</evidence>
<dbReference type="PANTHER" id="PTHR31184:SF2">
    <property type="entry name" value="HUNTINGTIN-INTERACTING PROTEIN K"/>
    <property type="match status" value="1"/>
</dbReference>
<feature type="region of interest" description="Disordered" evidence="1">
    <location>
        <begin position="1"/>
        <end position="24"/>
    </location>
</feature>
<dbReference type="EMBL" id="JARQZJ010000072">
    <property type="protein sequence ID" value="KAK9882136.1"/>
    <property type="molecule type" value="Genomic_DNA"/>
</dbReference>
<accession>A0AAW1UQM5</accession>
<dbReference type="GO" id="GO:0050821">
    <property type="term" value="P:protein stabilization"/>
    <property type="evidence" value="ECO:0007669"/>
    <property type="project" value="TreeGrafter"/>
</dbReference>
<organism evidence="2 3">
    <name type="scientific">Henosepilachna vigintioctopunctata</name>
    <dbReference type="NCBI Taxonomy" id="420089"/>
    <lineage>
        <taxon>Eukaryota</taxon>
        <taxon>Metazoa</taxon>
        <taxon>Ecdysozoa</taxon>
        <taxon>Arthropoda</taxon>
        <taxon>Hexapoda</taxon>
        <taxon>Insecta</taxon>
        <taxon>Pterygota</taxon>
        <taxon>Neoptera</taxon>
        <taxon>Endopterygota</taxon>
        <taxon>Coleoptera</taxon>
        <taxon>Polyphaga</taxon>
        <taxon>Cucujiformia</taxon>
        <taxon>Coccinelloidea</taxon>
        <taxon>Coccinellidae</taxon>
        <taxon>Epilachninae</taxon>
        <taxon>Epilachnini</taxon>
        <taxon>Henosepilachna</taxon>
    </lineage>
</organism>
<evidence type="ECO:0008006" key="4">
    <source>
        <dbReference type="Google" id="ProtNLM"/>
    </source>
</evidence>
<dbReference type="Proteomes" id="UP001431783">
    <property type="component" value="Unassembled WGS sequence"/>
</dbReference>
<gene>
    <name evidence="2" type="ORF">WA026_018977</name>
</gene>